<keyword evidence="3" id="KW-1185">Reference proteome</keyword>
<dbReference type="Proteomes" id="UP001556220">
    <property type="component" value="Unassembled WGS sequence"/>
</dbReference>
<reference evidence="2 3" key="1">
    <citation type="submission" date="2024-06" db="EMBL/GenBank/DDBJ databases">
        <authorList>
            <person name="Woo H."/>
        </authorList>
    </citation>
    <scope>NUCLEOTIDE SEQUENCE [LARGE SCALE GENOMIC DNA]</scope>
    <source>
        <strain evidence="2 3">Si-c</strain>
    </source>
</reference>
<dbReference type="GO" id="GO:0016787">
    <property type="term" value="F:hydrolase activity"/>
    <property type="evidence" value="ECO:0007669"/>
    <property type="project" value="UniProtKB-KW"/>
</dbReference>
<dbReference type="InterPro" id="IPR051049">
    <property type="entry name" value="Dienelactone_hydrolase-like"/>
</dbReference>
<gene>
    <name evidence="2" type="ORF">ABQJ54_11115</name>
</gene>
<keyword evidence="2" id="KW-0378">Hydrolase</keyword>
<dbReference type="EMBL" id="JBFOHK010000002">
    <property type="protein sequence ID" value="MEW9572302.1"/>
    <property type="molecule type" value="Genomic_DNA"/>
</dbReference>
<sequence>MGNWIKIRAADGFELSAYRDGPENAAHCLVVGQEVFGVNRHMRYACAQLATEGFAVIAPALLDRAERDVDLGYGTDDLQHGIELRARIPQAATLADLLAAREVFGARKVGVIGYCWGGRVAWWGATRSTRFDAAVAWYGGGLAADKDERPHCPVQMHFGEKDHSIPLSDVEAIRAAQPGVETFIYEGAAHGFGCEERPMFDPTAYALAQSRSVDFLRRHLG</sequence>
<comment type="caution">
    <text evidence="2">The sequence shown here is derived from an EMBL/GenBank/DDBJ whole genome shotgun (WGS) entry which is preliminary data.</text>
</comment>
<name>A0ABV3QF11_9GAMM</name>
<dbReference type="EC" id="3.1.-.-" evidence="2"/>
<dbReference type="InterPro" id="IPR029058">
    <property type="entry name" value="AB_hydrolase_fold"/>
</dbReference>
<dbReference type="PANTHER" id="PTHR46623:SF6">
    <property type="entry name" value="ALPHA_BETA-HYDROLASES SUPERFAMILY PROTEIN"/>
    <property type="match status" value="1"/>
</dbReference>
<proteinExistence type="predicted"/>
<organism evidence="2 3">
    <name type="scientific">Rhodanobacter lycopersici</name>
    <dbReference type="NCBI Taxonomy" id="3162487"/>
    <lineage>
        <taxon>Bacteria</taxon>
        <taxon>Pseudomonadati</taxon>
        <taxon>Pseudomonadota</taxon>
        <taxon>Gammaproteobacteria</taxon>
        <taxon>Lysobacterales</taxon>
        <taxon>Rhodanobacteraceae</taxon>
        <taxon>Rhodanobacter</taxon>
    </lineage>
</organism>
<evidence type="ECO:0000259" key="1">
    <source>
        <dbReference type="Pfam" id="PF01738"/>
    </source>
</evidence>
<dbReference type="Pfam" id="PF01738">
    <property type="entry name" value="DLH"/>
    <property type="match status" value="1"/>
</dbReference>
<dbReference type="InterPro" id="IPR002925">
    <property type="entry name" value="Dienelactn_hydro"/>
</dbReference>
<dbReference type="PANTHER" id="PTHR46623">
    <property type="entry name" value="CARBOXYMETHYLENEBUTENOLIDASE-RELATED"/>
    <property type="match status" value="1"/>
</dbReference>
<dbReference type="SUPFAM" id="SSF53474">
    <property type="entry name" value="alpha/beta-Hydrolases"/>
    <property type="match status" value="1"/>
</dbReference>
<evidence type="ECO:0000313" key="2">
    <source>
        <dbReference type="EMBL" id="MEW9572302.1"/>
    </source>
</evidence>
<feature type="domain" description="Dienelactone hydrolase" evidence="1">
    <location>
        <begin position="16"/>
        <end position="219"/>
    </location>
</feature>
<dbReference type="RefSeq" id="WP_367854352.1">
    <property type="nucleotide sequence ID" value="NZ_JBFOHK010000002.1"/>
</dbReference>
<protein>
    <submittedName>
        <fullName evidence="2">Dienelactone hydrolase family protein</fullName>
        <ecNumber evidence="2">3.1.-.-</ecNumber>
    </submittedName>
</protein>
<accession>A0ABV3QF11</accession>
<dbReference type="Gene3D" id="3.40.50.1820">
    <property type="entry name" value="alpha/beta hydrolase"/>
    <property type="match status" value="1"/>
</dbReference>
<evidence type="ECO:0000313" key="3">
    <source>
        <dbReference type="Proteomes" id="UP001556220"/>
    </source>
</evidence>